<dbReference type="InterPro" id="IPR036397">
    <property type="entry name" value="RNaseH_sf"/>
</dbReference>
<name>A0ABY6LQ37_9ARAC</name>
<keyword evidence="2" id="KW-1185">Reference proteome</keyword>
<accession>A0ABY6LQ37</accession>
<dbReference type="Gene3D" id="3.30.420.10">
    <property type="entry name" value="Ribonuclease H-like superfamily/Ribonuclease H"/>
    <property type="match status" value="1"/>
</dbReference>
<evidence type="ECO:0000313" key="2">
    <source>
        <dbReference type="Proteomes" id="UP001235939"/>
    </source>
</evidence>
<reference evidence="1 2" key="1">
    <citation type="submission" date="2022-03" db="EMBL/GenBank/DDBJ databases">
        <title>A chromosomal length assembly of Cordylochernes scorpioides.</title>
        <authorList>
            <person name="Zeh D."/>
            <person name="Zeh J."/>
        </authorList>
    </citation>
    <scope>NUCLEOTIDE SEQUENCE [LARGE SCALE GENOMIC DNA]</scope>
    <source>
        <strain evidence="1">IN4F17</strain>
        <tissue evidence="1">Whole Body</tissue>
    </source>
</reference>
<organism evidence="1 2">
    <name type="scientific">Cordylochernes scorpioides</name>
    <dbReference type="NCBI Taxonomy" id="51811"/>
    <lineage>
        <taxon>Eukaryota</taxon>
        <taxon>Metazoa</taxon>
        <taxon>Ecdysozoa</taxon>
        <taxon>Arthropoda</taxon>
        <taxon>Chelicerata</taxon>
        <taxon>Arachnida</taxon>
        <taxon>Pseudoscorpiones</taxon>
        <taxon>Cheliferoidea</taxon>
        <taxon>Chernetidae</taxon>
        <taxon>Cordylochernes</taxon>
    </lineage>
</organism>
<sequence>MTMLALTQLERPKRCWKTSNGKFSHIHLIFRILPQATSIFSKLHLGGKHFANDDEVQAEANHWLRRQDTAWYNSGIKKLLQRYQKCLDRNGDYVERTTDVFTAIGAMKEGCGRQNETNLSLLTSPASVCNTMMVKFDSGDTMEKGC</sequence>
<proteinExistence type="predicted"/>
<dbReference type="EMBL" id="CP092884">
    <property type="protein sequence ID" value="UYV82684.1"/>
    <property type="molecule type" value="Genomic_DNA"/>
</dbReference>
<protein>
    <submittedName>
        <fullName evidence="1">Uncharacterized protein</fullName>
    </submittedName>
</protein>
<gene>
    <name evidence="1" type="ORF">LAZ67_22000537</name>
</gene>
<dbReference type="Proteomes" id="UP001235939">
    <property type="component" value="Chromosome 22"/>
</dbReference>
<evidence type="ECO:0000313" key="1">
    <source>
        <dbReference type="EMBL" id="UYV82684.1"/>
    </source>
</evidence>